<dbReference type="AlphaFoldDB" id="A0A0E2D5Z2"/>
<dbReference type="EMBL" id="AHNR02000040">
    <property type="protein sequence ID" value="EKR54974.1"/>
    <property type="molecule type" value="Genomic_DNA"/>
</dbReference>
<proteinExistence type="predicted"/>
<comment type="caution">
    <text evidence="1">The sequence shown here is derived from an EMBL/GenBank/DDBJ whole genome shotgun (WGS) entry which is preliminary data.</text>
</comment>
<evidence type="ECO:0000313" key="1">
    <source>
        <dbReference type="EMBL" id="EKR54974.1"/>
    </source>
</evidence>
<reference evidence="1 2" key="1">
    <citation type="submission" date="2012-10" db="EMBL/GenBank/DDBJ databases">
        <authorList>
            <person name="Harkins D.M."/>
            <person name="Durkin A.S."/>
            <person name="Brinkac L.M."/>
            <person name="Haft D.H."/>
            <person name="Selengut J.D."/>
            <person name="Sanka R."/>
            <person name="DePew J."/>
            <person name="Purushe J."/>
            <person name="Chanthongthip A."/>
            <person name="Lattana O."/>
            <person name="Phetsouvanh R."/>
            <person name="Newton P.N."/>
            <person name="Vinetz J.M."/>
            <person name="Sutton G.G."/>
            <person name="Nierman W.C."/>
            <person name="Fouts D.E."/>
        </authorList>
    </citation>
    <scope>NUCLEOTIDE SEQUENCE [LARGE SCALE GENOMIC DNA]</scope>
    <source>
        <strain evidence="1 2">UI 12758</strain>
    </source>
</reference>
<evidence type="ECO:0000313" key="2">
    <source>
        <dbReference type="Proteomes" id="UP000001340"/>
    </source>
</evidence>
<accession>A0A0E2D5Z2</accession>
<organism evidence="1 2">
    <name type="scientific">Leptospira interrogans str. UI 12758</name>
    <dbReference type="NCBI Taxonomy" id="1049938"/>
    <lineage>
        <taxon>Bacteria</taxon>
        <taxon>Pseudomonadati</taxon>
        <taxon>Spirochaetota</taxon>
        <taxon>Spirochaetia</taxon>
        <taxon>Leptospirales</taxon>
        <taxon>Leptospiraceae</taxon>
        <taxon>Leptospira</taxon>
    </lineage>
</organism>
<sequence length="150" mass="17476">MAHVEAKIVGQDGDKILYLQFFKDEEPMKNQLWKLQHPGNKTVDSWNESMILRKGEEVSVRTSIRTKNFFDYCVFGVKDPVTDLEIDLAAEYGENEFKKIKQDDIQPRLYGVWQKVQVRFFDGDLWDDVPIPHSEPVSGRNKNGGQEKDR</sequence>
<dbReference type="RefSeq" id="WP_000951557.1">
    <property type="nucleotide sequence ID" value="NZ_AHNR02000040.1"/>
</dbReference>
<protein>
    <submittedName>
        <fullName evidence="1">Uncharacterized protein</fullName>
    </submittedName>
</protein>
<gene>
    <name evidence="1" type="ORF">LEP1GSC105_3765</name>
</gene>
<name>A0A0E2D5Z2_LEPIR</name>
<dbReference type="Proteomes" id="UP000001340">
    <property type="component" value="Unassembled WGS sequence"/>
</dbReference>